<evidence type="ECO:0000259" key="7">
    <source>
        <dbReference type="Pfam" id="PF12430"/>
    </source>
</evidence>
<feature type="transmembrane region" description="Helical" evidence="6">
    <location>
        <begin position="449"/>
        <end position="469"/>
    </location>
</feature>
<organism evidence="9 10">
    <name type="scientific">Marasmiellus scandens</name>
    <dbReference type="NCBI Taxonomy" id="2682957"/>
    <lineage>
        <taxon>Eukaryota</taxon>
        <taxon>Fungi</taxon>
        <taxon>Dikarya</taxon>
        <taxon>Basidiomycota</taxon>
        <taxon>Agaricomycotina</taxon>
        <taxon>Agaricomycetes</taxon>
        <taxon>Agaricomycetidae</taxon>
        <taxon>Agaricales</taxon>
        <taxon>Marasmiineae</taxon>
        <taxon>Omphalotaceae</taxon>
        <taxon>Marasmiellus</taxon>
    </lineage>
</organism>
<sequence>MAVLIESSILLGLRLALFFSCRKYLLRSLYSDLQHLSVQSQAGSAPSSPTEELDEIQLGNLGSLPAPSTHGKSSRNGLVGMLGMTGKGTKHPFHSTVSRAVFAMCFSESCILFVLLMCQALEIFESKTRLYNWNFSLFLLLATLLVLIPLFISLLLVIASSASATSSGPSRTNSKTFTPVRLILTLIPVLFYLFALSRIPLPPGLSATGRLSLLTASLARLVFVGTIILGLLSGIGAVSNSWKWVPLGRDETEVTDRAIEIAERAVERVRDDLRQRREEAKRRVASESNEASASWYTRMVPNLRGGDDYAQEIKGLEALEYQMTLNLEDLVARREEAKFGHTIGGRLWNFGGRVFALYCAIRVLSSIVNILIPKSLFARSSEGSTSTNYPDLITKLLADLLSLVSANVDLEELARIARQVSLILVGVIVLSSIRVVLRGVGRVLKVASKNLGASLMLLFLAQLMGIYLLSTIVQMRNLFPPTVSTLPTSSLPDSDNADSGVDSPETLPIDSLREETNLFSTIPPFEVFGRLFDWSFLCAAAVTAGVLWFRRRIRD</sequence>
<dbReference type="Proteomes" id="UP001498398">
    <property type="component" value="Unassembled WGS sequence"/>
</dbReference>
<keyword evidence="5" id="KW-0175">Coiled coil</keyword>
<feature type="coiled-coil region" evidence="5">
    <location>
        <begin position="259"/>
        <end position="290"/>
    </location>
</feature>
<comment type="subcellular location">
    <subcellularLocation>
        <location evidence="1">Membrane</location>
        <topology evidence="1">Multi-pass membrane protein</topology>
    </subcellularLocation>
</comment>
<keyword evidence="2 6" id="KW-0812">Transmembrane</keyword>
<evidence type="ECO:0000313" key="9">
    <source>
        <dbReference type="EMBL" id="KAK7448468.1"/>
    </source>
</evidence>
<comment type="caution">
    <text evidence="9">The sequence shown here is derived from an EMBL/GenBank/DDBJ whole genome shotgun (WGS) entry which is preliminary data.</text>
</comment>
<evidence type="ECO:0000256" key="3">
    <source>
        <dbReference type="ARBA" id="ARBA00022989"/>
    </source>
</evidence>
<evidence type="ECO:0000256" key="4">
    <source>
        <dbReference type="ARBA" id="ARBA00023136"/>
    </source>
</evidence>
<evidence type="ECO:0000256" key="5">
    <source>
        <dbReference type="SAM" id="Coils"/>
    </source>
</evidence>
<protein>
    <recommendedName>
        <fullName evidence="11">G protein-coupled receptor 89</fullName>
    </recommendedName>
</protein>
<feature type="domain" description="Abscisic acid G-protein coupled receptor-like" evidence="7">
    <location>
        <begin position="340"/>
        <end position="552"/>
    </location>
</feature>
<evidence type="ECO:0000256" key="6">
    <source>
        <dbReference type="SAM" id="Phobius"/>
    </source>
</evidence>
<evidence type="ECO:0000259" key="8">
    <source>
        <dbReference type="Pfam" id="PF12537"/>
    </source>
</evidence>
<feature type="transmembrane region" description="Helical" evidence="6">
    <location>
        <begin position="136"/>
        <end position="159"/>
    </location>
</feature>
<keyword evidence="10" id="KW-1185">Reference proteome</keyword>
<dbReference type="InterPro" id="IPR025969">
    <property type="entry name" value="ABA_GPCR_dom"/>
</dbReference>
<dbReference type="PANTHER" id="PTHR15948:SF0">
    <property type="entry name" value="GOLGI PH REGULATOR A-RELATED"/>
    <property type="match status" value="1"/>
</dbReference>
<feature type="domain" description="Golgi pH regulator conserved" evidence="8">
    <location>
        <begin position="212"/>
        <end position="279"/>
    </location>
</feature>
<feature type="transmembrane region" description="Helical" evidence="6">
    <location>
        <begin position="531"/>
        <end position="549"/>
    </location>
</feature>
<feature type="transmembrane region" description="Helical" evidence="6">
    <location>
        <begin position="416"/>
        <end position="437"/>
    </location>
</feature>
<dbReference type="PANTHER" id="PTHR15948">
    <property type="entry name" value="G-PROTEIN COUPLED RECEPTOR 89-RELATED"/>
    <property type="match status" value="1"/>
</dbReference>
<keyword evidence="4 6" id="KW-0472">Membrane</keyword>
<dbReference type="EMBL" id="JBANRG010000038">
    <property type="protein sequence ID" value="KAK7448468.1"/>
    <property type="molecule type" value="Genomic_DNA"/>
</dbReference>
<gene>
    <name evidence="9" type="ORF">VKT23_013730</name>
</gene>
<dbReference type="InterPro" id="IPR022535">
    <property type="entry name" value="Golgi_pH-regulator_cons_dom"/>
</dbReference>
<accession>A0ABR1J2N1</accession>
<feature type="transmembrane region" description="Helical" evidence="6">
    <location>
        <begin position="100"/>
        <end position="124"/>
    </location>
</feature>
<evidence type="ECO:0008006" key="11">
    <source>
        <dbReference type="Google" id="ProtNLM"/>
    </source>
</evidence>
<evidence type="ECO:0000256" key="1">
    <source>
        <dbReference type="ARBA" id="ARBA00004141"/>
    </source>
</evidence>
<keyword evidence="3 6" id="KW-1133">Transmembrane helix</keyword>
<evidence type="ECO:0000256" key="2">
    <source>
        <dbReference type="ARBA" id="ARBA00022692"/>
    </source>
</evidence>
<name>A0ABR1J2N1_9AGAR</name>
<dbReference type="InterPro" id="IPR015672">
    <property type="entry name" value="GPHR/GTG"/>
</dbReference>
<dbReference type="Pfam" id="PF12430">
    <property type="entry name" value="ABA_GPCR"/>
    <property type="match status" value="1"/>
</dbReference>
<dbReference type="Pfam" id="PF12537">
    <property type="entry name" value="GPHR_N"/>
    <property type="match status" value="1"/>
</dbReference>
<feature type="transmembrane region" description="Helical" evidence="6">
    <location>
        <begin position="218"/>
        <end position="238"/>
    </location>
</feature>
<proteinExistence type="predicted"/>
<reference evidence="9 10" key="1">
    <citation type="submission" date="2024-01" db="EMBL/GenBank/DDBJ databases">
        <title>A draft genome for the cacao thread blight pathogen Marasmiellus scandens.</title>
        <authorList>
            <person name="Baruah I.K."/>
            <person name="Leung J."/>
            <person name="Bukari Y."/>
            <person name="Amoako-Attah I."/>
            <person name="Meinhardt L.W."/>
            <person name="Bailey B.A."/>
            <person name="Cohen S.P."/>
        </authorList>
    </citation>
    <scope>NUCLEOTIDE SEQUENCE [LARGE SCALE GENOMIC DNA]</scope>
    <source>
        <strain evidence="9 10">GH-19</strain>
    </source>
</reference>
<feature type="transmembrane region" description="Helical" evidence="6">
    <location>
        <begin position="355"/>
        <end position="372"/>
    </location>
</feature>
<feature type="transmembrane region" description="Helical" evidence="6">
    <location>
        <begin position="179"/>
        <end position="197"/>
    </location>
</feature>
<evidence type="ECO:0000313" key="10">
    <source>
        <dbReference type="Proteomes" id="UP001498398"/>
    </source>
</evidence>